<name>A0A480AVB7_9BURK</name>
<proteinExistence type="predicted"/>
<sequence length="234" mass="24250">MLALAAGVIVLLVAFALPVLRMGGSSGALAGDDTAAGTGLPWQVSRLGEGRTQVFGLEPGRDTLAQVQARLGDALQVALVARLGEQGALEALADPFMAGFVSGRLVLAFDVPASQLQAWRAGAGSSEPMEGGVRRFKLRADHRQQAAQARLVGLSFLPAVRLTGDDVRQRFGAPAEALDQPGGAQVLLYPELGLSATVAPGQRGVLQYVSPADFADRLRAPLLAAAQQAGQPPR</sequence>
<dbReference type="EMBL" id="BJCL01000003">
    <property type="protein sequence ID" value="GCL62728.1"/>
    <property type="molecule type" value="Genomic_DNA"/>
</dbReference>
<organism evidence="1 2">
    <name type="scientific">Pseudaquabacterium pictum</name>
    <dbReference type="NCBI Taxonomy" id="2315236"/>
    <lineage>
        <taxon>Bacteria</taxon>
        <taxon>Pseudomonadati</taxon>
        <taxon>Pseudomonadota</taxon>
        <taxon>Betaproteobacteria</taxon>
        <taxon>Burkholderiales</taxon>
        <taxon>Sphaerotilaceae</taxon>
        <taxon>Pseudaquabacterium</taxon>
    </lineage>
</organism>
<dbReference type="Proteomes" id="UP000301751">
    <property type="component" value="Unassembled WGS sequence"/>
</dbReference>
<reference evidence="2" key="1">
    <citation type="submission" date="2019-03" db="EMBL/GenBank/DDBJ databases">
        <title>Aquabacterium pictum sp.nov., the first bacteriochlorophyll a-containing freshwater bacterium in the genus Aquabacterium of the class Betaproteobacteria.</title>
        <authorList>
            <person name="Hirose S."/>
            <person name="Tank M."/>
            <person name="Hara E."/>
            <person name="Tamaki H."/>
            <person name="Takaichi S."/>
            <person name="Haruta S."/>
            <person name="Hanada S."/>
        </authorList>
    </citation>
    <scope>NUCLEOTIDE SEQUENCE [LARGE SCALE GENOMIC DNA]</scope>
    <source>
        <strain evidence="2">W35</strain>
    </source>
</reference>
<keyword evidence="2" id="KW-1185">Reference proteome</keyword>
<protein>
    <submittedName>
        <fullName evidence="1">Uncharacterized protein</fullName>
    </submittedName>
</protein>
<evidence type="ECO:0000313" key="2">
    <source>
        <dbReference type="Proteomes" id="UP000301751"/>
    </source>
</evidence>
<accession>A0A480AVB7</accession>
<evidence type="ECO:0000313" key="1">
    <source>
        <dbReference type="EMBL" id="GCL62728.1"/>
    </source>
</evidence>
<gene>
    <name evidence="1" type="ORF">AQPW35_18090</name>
</gene>
<dbReference type="AlphaFoldDB" id="A0A480AVB7"/>
<comment type="caution">
    <text evidence="1">The sequence shown here is derived from an EMBL/GenBank/DDBJ whole genome shotgun (WGS) entry which is preliminary data.</text>
</comment>